<dbReference type="InterPro" id="IPR003661">
    <property type="entry name" value="HisK_dim/P_dom"/>
</dbReference>
<feature type="modified residue" description="4-aspartylphosphate" evidence="9">
    <location>
        <position position="905"/>
    </location>
</feature>
<reference evidence="14 15" key="1">
    <citation type="journal article" date="2015" name="Stand. Genomic Sci.">
        <title>Genomic Encyclopedia of Bacterial and Archaeal Type Strains, Phase III: the genomes of soil and plant-associated and newly described type strains.</title>
        <authorList>
            <person name="Whitman W.B."/>
            <person name="Woyke T."/>
            <person name="Klenk H.P."/>
            <person name="Zhou Y."/>
            <person name="Lilburn T.G."/>
            <person name="Beck B.J."/>
            <person name="De Vos P."/>
            <person name="Vandamme P."/>
            <person name="Eisen J.A."/>
            <person name="Garrity G."/>
            <person name="Hugenholtz P."/>
            <person name="Kyrpides N.C."/>
        </authorList>
    </citation>
    <scope>NUCLEOTIDE SEQUENCE [LARGE SCALE GENOMIC DNA]</scope>
    <source>
        <strain evidence="14 15">CGMCC 1.10822</strain>
    </source>
</reference>
<dbReference type="Pfam" id="PF00072">
    <property type="entry name" value="Response_reg"/>
    <property type="match status" value="1"/>
</dbReference>
<evidence type="ECO:0000256" key="7">
    <source>
        <dbReference type="ARBA" id="ARBA00023012"/>
    </source>
</evidence>
<feature type="domain" description="PAS" evidence="12">
    <location>
        <begin position="3"/>
        <end position="60"/>
    </location>
</feature>
<evidence type="ECO:0000256" key="2">
    <source>
        <dbReference type="ARBA" id="ARBA00004429"/>
    </source>
</evidence>
<dbReference type="Gene3D" id="3.30.450.20">
    <property type="entry name" value="PAS domain"/>
    <property type="match status" value="3"/>
</dbReference>
<dbReference type="SMART" id="SM00387">
    <property type="entry name" value="HATPase_c"/>
    <property type="match status" value="1"/>
</dbReference>
<dbReference type="SMART" id="SM00065">
    <property type="entry name" value="GAF"/>
    <property type="match status" value="1"/>
</dbReference>
<dbReference type="GO" id="GO:0000155">
    <property type="term" value="F:phosphorelay sensor kinase activity"/>
    <property type="evidence" value="ECO:0007669"/>
    <property type="project" value="InterPro"/>
</dbReference>
<evidence type="ECO:0000259" key="13">
    <source>
        <dbReference type="PROSITE" id="PS50113"/>
    </source>
</evidence>
<dbReference type="PANTHER" id="PTHR43547:SF2">
    <property type="entry name" value="HYBRID SIGNAL TRANSDUCTION HISTIDINE KINASE C"/>
    <property type="match status" value="1"/>
</dbReference>
<dbReference type="InterPro" id="IPR011006">
    <property type="entry name" value="CheY-like_superfamily"/>
</dbReference>
<dbReference type="SUPFAM" id="SSF55874">
    <property type="entry name" value="ATPase domain of HSP90 chaperone/DNA topoisomerase II/histidine kinase"/>
    <property type="match status" value="1"/>
</dbReference>
<gene>
    <name evidence="14" type="ORF">IP91_00889</name>
</gene>
<dbReference type="Gene3D" id="3.40.50.2300">
    <property type="match status" value="1"/>
</dbReference>
<dbReference type="SMART" id="SM00091">
    <property type="entry name" value="PAS"/>
    <property type="match status" value="3"/>
</dbReference>
<dbReference type="InterPro" id="IPR004358">
    <property type="entry name" value="Sig_transdc_His_kin-like_C"/>
</dbReference>
<dbReference type="PROSITE" id="PS50109">
    <property type="entry name" value="HIS_KIN"/>
    <property type="match status" value="1"/>
</dbReference>
<dbReference type="InterPro" id="IPR029016">
    <property type="entry name" value="GAF-like_dom_sf"/>
</dbReference>
<dbReference type="Pfam" id="PF13185">
    <property type="entry name" value="GAF_2"/>
    <property type="match status" value="1"/>
</dbReference>
<dbReference type="InterPro" id="IPR005467">
    <property type="entry name" value="His_kinase_dom"/>
</dbReference>
<keyword evidence="4 9" id="KW-0597">Phosphoprotein</keyword>
<evidence type="ECO:0000259" key="10">
    <source>
        <dbReference type="PROSITE" id="PS50109"/>
    </source>
</evidence>
<dbReference type="FunFam" id="3.30.565.10:FF:000006">
    <property type="entry name" value="Sensor histidine kinase WalK"/>
    <property type="match status" value="1"/>
</dbReference>
<proteinExistence type="predicted"/>
<keyword evidence="8" id="KW-0472">Membrane</keyword>
<comment type="caution">
    <text evidence="14">The sequence shown here is derived from an EMBL/GenBank/DDBJ whole genome shotgun (WGS) entry which is preliminary data.</text>
</comment>
<dbReference type="NCBIfam" id="TIGR00229">
    <property type="entry name" value="sensory_box"/>
    <property type="match status" value="2"/>
</dbReference>
<dbReference type="Gene3D" id="3.30.450.40">
    <property type="match status" value="1"/>
</dbReference>
<evidence type="ECO:0000313" key="15">
    <source>
        <dbReference type="Proteomes" id="UP000318431"/>
    </source>
</evidence>
<dbReference type="Gene3D" id="1.10.287.130">
    <property type="match status" value="1"/>
</dbReference>
<sequence>MALQPDYAALFTASPYPYLLVDTDFLIIGANPAYLRATGRTAEDIVGKHIFVAFPVNPADPESTNLDEVGRSIELAIATREPHTSALLRYAVPRAGQEDGGFEERYWSAVHTPVFGADGEVAFVAQNAIDVTELYRFDTATRKYYLKQNADAVPDIRQMNRSQMHEAMTRILSVERSVLQKLFDHAPGFIAVLTGPAHTFEMVNDAYFDLVGHRDLLGRTVPEALPELAGQGFMELLDQAFLTGESVVLRERKLMLHRQPGGPLEDLYIDLVFQPVTDQNGRVTGIFAQGNDVTRAHAAHRALSEKIQQLEAVRSSQAFQLALADRMRELDDPDDATAAACELLGRKLQVSRVLYADVDDDAGTIFIRRDWTGDDFASLAGQTKTMDAFGPAMIAFLRAGQAVVNHDVALDSRTEHHTAAYDEIGVQADLLVPLVKGGRLRVVLTIQSAAPRGWQEHEIRLAQDVAERTWSAVEAAQAQAALRIERDQSQYIFDSMAEGFAEVDRHWTMLRMNAEGLRLNQRTAAQVVGRNHWDVFPELKGTATEAAYQRVMTTGRAEVVELDHLLPDGTRAWAEIRCYPSLGGGLAFFFRDISERKFAQEQLTTADRRKDEFLAMLAHELRNPLAPIGAAAQLLQVARLDEAAVRRTSQVIGRQVEHMTHLINDLLDVSRVTRGLVNLDSAPQDIGQVIAEAVEQVAPLVEVRHQHLALRLPPVPVLVSGDRNRLVQVLTNILNNAVKYSHESGHITLTARVVADYVEVEIRDDGIGMSAELVQHAFELFAQAERTPDRSAGGLGLGLALVKSLVELHGGTVRCRSAGPGQGSCFTVRLPHLQAEAAAAVEAAAVPDDGEGRPLRILVVDDNVDAAEMLAMLLEATGHRVAVEHDALAGLARAETLRPDVCLLDIGLPGMDGIELAQRLRALPATAAAQLVAVTGYGQESDRQRTQAAGFDYHLVKPLDTGKLFAILAER</sequence>
<keyword evidence="6" id="KW-0418">Kinase</keyword>
<protein>
    <recommendedName>
        <fullName evidence="3">histidine kinase</fullName>
        <ecNumber evidence="3">2.7.13.3</ecNumber>
    </recommendedName>
</protein>
<dbReference type="Pfam" id="PF02518">
    <property type="entry name" value="HATPase_c"/>
    <property type="match status" value="1"/>
</dbReference>
<keyword evidence="5" id="KW-0808">Transferase</keyword>
<comment type="subcellular location">
    <subcellularLocation>
        <location evidence="2">Cell inner membrane</location>
        <topology evidence="2">Multi-pass membrane protein</topology>
    </subcellularLocation>
</comment>
<dbReference type="PRINTS" id="PR00344">
    <property type="entry name" value="BCTRLSENSOR"/>
</dbReference>
<dbReference type="InterPro" id="IPR036890">
    <property type="entry name" value="HATPase_C_sf"/>
</dbReference>
<dbReference type="EMBL" id="VLLB01000001">
    <property type="protein sequence ID" value="TWI69816.1"/>
    <property type="molecule type" value="Genomic_DNA"/>
</dbReference>
<dbReference type="Proteomes" id="UP000318431">
    <property type="component" value="Unassembled WGS sequence"/>
</dbReference>
<dbReference type="InterPro" id="IPR000014">
    <property type="entry name" value="PAS"/>
</dbReference>
<dbReference type="SUPFAM" id="SSF52172">
    <property type="entry name" value="CheY-like"/>
    <property type="match status" value="1"/>
</dbReference>
<dbReference type="SMART" id="SM00388">
    <property type="entry name" value="HisKA"/>
    <property type="match status" value="1"/>
</dbReference>
<evidence type="ECO:0000256" key="3">
    <source>
        <dbReference type="ARBA" id="ARBA00012438"/>
    </source>
</evidence>
<evidence type="ECO:0000256" key="6">
    <source>
        <dbReference type="ARBA" id="ARBA00022777"/>
    </source>
</evidence>
<keyword evidence="15" id="KW-1185">Reference proteome</keyword>
<dbReference type="CDD" id="cd00075">
    <property type="entry name" value="HATPase"/>
    <property type="match status" value="1"/>
</dbReference>
<evidence type="ECO:0000259" key="12">
    <source>
        <dbReference type="PROSITE" id="PS50112"/>
    </source>
</evidence>
<dbReference type="SUPFAM" id="SSF47384">
    <property type="entry name" value="Homodimeric domain of signal transducing histidine kinase"/>
    <property type="match status" value="1"/>
</dbReference>
<dbReference type="InterPro" id="IPR013656">
    <property type="entry name" value="PAS_4"/>
</dbReference>
<dbReference type="PROSITE" id="PS50110">
    <property type="entry name" value="RESPONSE_REGULATORY"/>
    <property type="match status" value="1"/>
</dbReference>
<dbReference type="InterPro" id="IPR036097">
    <property type="entry name" value="HisK_dim/P_sf"/>
</dbReference>
<dbReference type="InterPro" id="IPR003594">
    <property type="entry name" value="HATPase_dom"/>
</dbReference>
<dbReference type="PANTHER" id="PTHR43547">
    <property type="entry name" value="TWO-COMPONENT HISTIDINE KINASE"/>
    <property type="match status" value="1"/>
</dbReference>
<evidence type="ECO:0000256" key="8">
    <source>
        <dbReference type="ARBA" id="ARBA00023136"/>
    </source>
</evidence>
<dbReference type="Pfam" id="PF08448">
    <property type="entry name" value="PAS_4"/>
    <property type="match status" value="3"/>
</dbReference>
<dbReference type="PROSITE" id="PS50113">
    <property type="entry name" value="PAC"/>
    <property type="match status" value="1"/>
</dbReference>
<feature type="domain" description="Response regulatory" evidence="11">
    <location>
        <begin position="856"/>
        <end position="971"/>
    </location>
</feature>
<dbReference type="SUPFAM" id="SSF55781">
    <property type="entry name" value="GAF domain-like"/>
    <property type="match status" value="1"/>
</dbReference>
<dbReference type="PROSITE" id="PS50112">
    <property type="entry name" value="PAS"/>
    <property type="match status" value="1"/>
</dbReference>
<dbReference type="AlphaFoldDB" id="A0A562RN12"/>
<comment type="catalytic activity">
    <reaction evidence="1">
        <text>ATP + protein L-histidine = ADP + protein N-phospho-L-histidine.</text>
        <dbReference type="EC" id="2.7.13.3"/>
    </reaction>
</comment>
<organism evidence="14 15">
    <name type="scientific">Pseudoduganella lurida</name>
    <dbReference type="NCBI Taxonomy" id="1036180"/>
    <lineage>
        <taxon>Bacteria</taxon>
        <taxon>Pseudomonadati</taxon>
        <taxon>Pseudomonadota</taxon>
        <taxon>Betaproteobacteria</taxon>
        <taxon>Burkholderiales</taxon>
        <taxon>Oxalobacteraceae</taxon>
        <taxon>Telluria group</taxon>
        <taxon>Pseudoduganella</taxon>
    </lineage>
</organism>
<dbReference type="FunFam" id="1.10.287.130:FF:000001">
    <property type="entry name" value="Two-component sensor histidine kinase"/>
    <property type="match status" value="1"/>
</dbReference>
<keyword evidence="7" id="KW-0902">Two-component regulatory system</keyword>
<evidence type="ECO:0000256" key="4">
    <source>
        <dbReference type="ARBA" id="ARBA00022553"/>
    </source>
</evidence>
<dbReference type="InterPro" id="IPR035965">
    <property type="entry name" value="PAS-like_dom_sf"/>
</dbReference>
<evidence type="ECO:0000256" key="9">
    <source>
        <dbReference type="PROSITE-ProRule" id="PRU00169"/>
    </source>
</evidence>
<dbReference type="GO" id="GO:0005886">
    <property type="term" value="C:plasma membrane"/>
    <property type="evidence" value="ECO:0007669"/>
    <property type="project" value="UniProtKB-SubCell"/>
</dbReference>
<dbReference type="OrthoDB" id="9808408at2"/>
<name>A0A562RN12_9BURK</name>
<dbReference type="InterPro" id="IPR000700">
    <property type="entry name" value="PAS-assoc_C"/>
</dbReference>
<evidence type="ECO:0000256" key="1">
    <source>
        <dbReference type="ARBA" id="ARBA00000085"/>
    </source>
</evidence>
<dbReference type="CDD" id="cd17580">
    <property type="entry name" value="REC_2_DhkD-like"/>
    <property type="match status" value="1"/>
</dbReference>
<dbReference type="CDD" id="cd00082">
    <property type="entry name" value="HisKA"/>
    <property type="match status" value="1"/>
</dbReference>
<dbReference type="SMART" id="SM00448">
    <property type="entry name" value="REC"/>
    <property type="match status" value="1"/>
</dbReference>
<dbReference type="InterPro" id="IPR003018">
    <property type="entry name" value="GAF"/>
</dbReference>
<dbReference type="Pfam" id="PF00512">
    <property type="entry name" value="HisKA"/>
    <property type="match status" value="1"/>
</dbReference>
<evidence type="ECO:0000259" key="11">
    <source>
        <dbReference type="PROSITE" id="PS50110"/>
    </source>
</evidence>
<dbReference type="Gene3D" id="3.30.565.10">
    <property type="entry name" value="Histidine kinase-like ATPase, C-terminal domain"/>
    <property type="match status" value="1"/>
</dbReference>
<dbReference type="CDD" id="cd00130">
    <property type="entry name" value="PAS"/>
    <property type="match status" value="2"/>
</dbReference>
<dbReference type="EC" id="2.7.13.3" evidence="3"/>
<feature type="domain" description="Histidine kinase" evidence="10">
    <location>
        <begin position="616"/>
        <end position="834"/>
    </location>
</feature>
<dbReference type="InterPro" id="IPR001789">
    <property type="entry name" value="Sig_transdc_resp-reg_receiver"/>
</dbReference>
<dbReference type="RefSeq" id="WP_158643081.1">
    <property type="nucleotide sequence ID" value="NZ_VLLB01000001.1"/>
</dbReference>
<evidence type="ECO:0000313" key="14">
    <source>
        <dbReference type="EMBL" id="TWI69816.1"/>
    </source>
</evidence>
<dbReference type="SUPFAM" id="SSF55785">
    <property type="entry name" value="PYP-like sensor domain (PAS domain)"/>
    <property type="match status" value="3"/>
</dbReference>
<evidence type="ECO:0000256" key="5">
    <source>
        <dbReference type="ARBA" id="ARBA00022679"/>
    </source>
</evidence>
<feature type="domain" description="PAC" evidence="13">
    <location>
        <begin position="250"/>
        <end position="305"/>
    </location>
</feature>
<accession>A0A562RN12</accession>